<organism evidence="18 19">
    <name type="scientific">Aquarana catesbeiana</name>
    <name type="common">American bullfrog</name>
    <name type="synonym">Rana catesbeiana</name>
    <dbReference type="NCBI Taxonomy" id="8400"/>
    <lineage>
        <taxon>Eukaryota</taxon>
        <taxon>Metazoa</taxon>
        <taxon>Chordata</taxon>
        <taxon>Craniata</taxon>
        <taxon>Vertebrata</taxon>
        <taxon>Euteleostomi</taxon>
        <taxon>Amphibia</taxon>
        <taxon>Batrachia</taxon>
        <taxon>Anura</taxon>
        <taxon>Neobatrachia</taxon>
        <taxon>Ranoidea</taxon>
        <taxon>Ranidae</taxon>
        <taxon>Aquarana</taxon>
    </lineage>
</organism>
<keyword evidence="9" id="KW-0965">Cell junction</keyword>
<evidence type="ECO:0000256" key="2">
    <source>
        <dbReference type="ARBA" id="ARBA00004610"/>
    </source>
</evidence>
<evidence type="ECO:0000256" key="9">
    <source>
        <dbReference type="ARBA" id="ARBA00022949"/>
    </source>
</evidence>
<feature type="transmembrane region" description="Helical" evidence="15">
    <location>
        <begin position="208"/>
        <end position="233"/>
    </location>
</feature>
<dbReference type="AlphaFoldDB" id="A0A2G9RSI7"/>
<dbReference type="Pfam" id="PF00029">
    <property type="entry name" value="Connexin"/>
    <property type="match status" value="2"/>
</dbReference>
<protein>
    <recommendedName>
        <fullName evidence="12">Gap junction protein</fullName>
    </recommendedName>
</protein>
<feature type="domain" description="Connexin N-terminal" evidence="16">
    <location>
        <begin position="43"/>
        <end position="76"/>
    </location>
</feature>
<evidence type="ECO:0000256" key="7">
    <source>
        <dbReference type="ARBA" id="ARBA00022692"/>
    </source>
</evidence>
<dbReference type="FunFam" id="1.20.1440.80:FF:000001">
    <property type="entry name" value="Gap junction alpha-1"/>
    <property type="match status" value="2"/>
</dbReference>
<feature type="compositionally biased region" description="Low complexity" evidence="14">
    <location>
        <begin position="677"/>
        <end position="686"/>
    </location>
</feature>
<keyword evidence="6" id="KW-1003">Cell membrane</keyword>
<dbReference type="Proteomes" id="UP000228934">
    <property type="component" value="Unassembled WGS sequence"/>
</dbReference>
<dbReference type="SMART" id="SM01089">
    <property type="entry name" value="Connexin_CCC"/>
    <property type="match status" value="2"/>
</dbReference>
<dbReference type="PROSITE" id="PS00408">
    <property type="entry name" value="CONNEXINS_2"/>
    <property type="match status" value="2"/>
</dbReference>
<gene>
    <name evidence="18" type="ORF">AB205_0176930</name>
</gene>
<dbReference type="InterPro" id="IPR017990">
    <property type="entry name" value="Connexin_CS"/>
</dbReference>
<feature type="domain" description="Connexin cysteine-rich" evidence="17">
    <location>
        <begin position="499"/>
        <end position="565"/>
    </location>
</feature>
<sequence length="686" mass="79365">MGDWSFLEKLLDQVQEHSTTVGKIWLVVLFIFRLLILSLAGESVWGDEQSDFICNTKQPGCPNVCYDQAFPISHIRYWVLQFLFVSTPTLFYLGHIAYLSRKQENLRQKESQYRIVEDKIQQEDAALSLIEKKHRKLYIQEDGRVKIRGTLMCTYITSIIFKSLFETGFIFGQWYLYGFVMPANYVCERSPCPHKVDCFVSRPMEKTIFILFMLAVSLISLCLNLVELVLLTADSICRKMKKYARVTYKSDACMFQDKTYNLPSAPEPDKSCPYFPINRDKCPSYKMTDQENWVNYNTEKEMALNVGIHSSLDNNVYSHDSNQLPNRSGKEPCTMGDWEFLEKLLDQVQEHSTSIGKVWLMVLFVFRILILGLAGESVWGDEQSDFVCNTDQPGCPNVCYDKAFPISHVRFWVLQFLFVSTPTLFYLAHVIYLSRKEEKLKQKEEELRAIDEKNQQVDYAIAVIERKRLKICIQEDGRVKIRGALMLTYAISVIFKSIFEAGFLLGQWYLYGFVMPALYVCERSPCPHKVDCFVSRPMEKTIFILFMLVVSLISLLLNLLELIHLVCKTMIHALKKYSPYVPSTKYTKEEDIYPGKCPETASAPFQDKSYLYLPMTENISYPAYKVQNEDNWTNFNTEKQLCLTGGNQTLEHYSNSQFKPVSPNSHAVVEKQPSRASSSSSKKQYV</sequence>
<keyword evidence="8 12" id="KW-0303">Gap junction</keyword>
<accession>A0A2G9RSI7</accession>
<evidence type="ECO:0000256" key="1">
    <source>
        <dbReference type="ARBA" id="ARBA00003922"/>
    </source>
</evidence>
<evidence type="ECO:0000256" key="8">
    <source>
        <dbReference type="ARBA" id="ARBA00022868"/>
    </source>
</evidence>
<evidence type="ECO:0000256" key="12">
    <source>
        <dbReference type="RuleBase" id="RU000630"/>
    </source>
</evidence>
<dbReference type="InterPro" id="IPR019570">
    <property type="entry name" value="Connexin_CCC"/>
</dbReference>
<keyword evidence="10 15" id="KW-1133">Transmembrane helix</keyword>
<evidence type="ECO:0000256" key="3">
    <source>
        <dbReference type="ARBA" id="ARBA00004651"/>
    </source>
</evidence>
<feature type="domain" description="Connexin cysteine-rich" evidence="17">
    <location>
        <begin position="165"/>
        <end position="231"/>
    </location>
</feature>
<feature type="transmembrane region" description="Helical" evidence="15">
    <location>
        <begin position="78"/>
        <end position="99"/>
    </location>
</feature>
<evidence type="ECO:0000256" key="10">
    <source>
        <dbReference type="ARBA" id="ARBA00022989"/>
    </source>
</evidence>
<dbReference type="OrthoDB" id="9993956at2759"/>
<dbReference type="SMART" id="SM00037">
    <property type="entry name" value="CNX"/>
    <property type="match status" value="2"/>
</dbReference>
<comment type="similarity">
    <text evidence="4">Belongs to the connexin family. Alpha-type (group II) subfamily.</text>
</comment>
<keyword evidence="19" id="KW-1185">Reference proteome</keyword>
<dbReference type="GO" id="GO:0005922">
    <property type="term" value="C:connexin complex"/>
    <property type="evidence" value="ECO:0007669"/>
    <property type="project" value="InterPro"/>
</dbReference>
<dbReference type="InterPro" id="IPR038359">
    <property type="entry name" value="Connexin_N_sf"/>
</dbReference>
<dbReference type="Gene3D" id="1.20.1440.80">
    <property type="entry name" value="Gap junction channel protein cysteine-rich domain"/>
    <property type="match status" value="2"/>
</dbReference>
<evidence type="ECO:0000256" key="13">
    <source>
        <dbReference type="SAM" id="Coils"/>
    </source>
</evidence>
<evidence type="ECO:0000256" key="15">
    <source>
        <dbReference type="SAM" id="Phobius"/>
    </source>
</evidence>
<keyword evidence="7 12" id="KW-0812">Transmembrane</keyword>
<feature type="transmembrane region" description="Helical" evidence="15">
    <location>
        <begin position="411"/>
        <end position="433"/>
    </location>
</feature>
<dbReference type="PROSITE" id="PS00407">
    <property type="entry name" value="CONNEXINS_1"/>
    <property type="match status" value="2"/>
</dbReference>
<evidence type="ECO:0000313" key="18">
    <source>
        <dbReference type="EMBL" id="PIO30879.1"/>
    </source>
</evidence>
<dbReference type="GO" id="GO:0007267">
    <property type="term" value="P:cell-cell signaling"/>
    <property type="evidence" value="ECO:0007669"/>
    <property type="project" value="TreeGrafter"/>
</dbReference>
<dbReference type="PANTHER" id="PTHR11984:SF54">
    <property type="entry name" value="GAP JUNCTION ALPHA-4 PROTEIN"/>
    <property type="match status" value="1"/>
</dbReference>
<proteinExistence type="inferred from homology"/>
<reference evidence="19" key="1">
    <citation type="journal article" date="2017" name="Nat. Commun.">
        <title>The North American bullfrog draft genome provides insight into hormonal regulation of long noncoding RNA.</title>
        <authorList>
            <person name="Hammond S.A."/>
            <person name="Warren R.L."/>
            <person name="Vandervalk B.P."/>
            <person name="Kucuk E."/>
            <person name="Khan H."/>
            <person name="Gibb E.A."/>
            <person name="Pandoh P."/>
            <person name="Kirk H."/>
            <person name="Zhao Y."/>
            <person name="Jones M."/>
            <person name="Mungall A.J."/>
            <person name="Coope R."/>
            <person name="Pleasance S."/>
            <person name="Moore R.A."/>
            <person name="Holt R.A."/>
            <person name="Round J.M."/>
            <person name="Ohora S."/>
            <person name="Walle B.V."/>
            <person name="Veldhoen N."/>
            <person name="Helbing C.C."/>
            <person name="Birol I."/>
        </authorList>
    </citation>
    <scope>NUCLEOTIDE SEQUENCE [LARGE SCALE GENOMIC DNA]</scope>
</reference>
<dbReference type="GO" id="GO:0005243">
    <property type="term" value="F:gap junction channel activity"/>
    <property type="evidence" value="ECO:0007669"/>
    <property type="project" value="TreeGrafter"/>
</dbReference>
<evidence type="ECO:0000256" key="11">
    <source>
        <dbReference type="ARBA" id="ARBA00023136"/>
    </source>
</evidence>
<feature type="coiled-coil region" evidence="13">
    <location>
        <begin position="433"/>
        <end position="460"/>
    </location>
</feature>
<feature type="domain" description="Connexin N-terminal" evidence="16">
    <location>
        <begin position="377"/>
        <end position="410"/>
    </location>
</feature>
<feature type="coiled-coil region" evidence="13">
    <location>
        <begin position="99"/>
        <end position="126"/>
    </location>
</feature>
<feature type="transmembrane region" description="Helical" evidence="15">
    <location>
        <begin position="21"/>
        <end position="40"/>
    </location>
</feature>
<feature type="transmembrane region" description="Helical" evidence="15">
    <location>
        <begin position="153"/>
        <end position="176"/>
    </location>
</feature>
<keyword evidence="13" id="KW-0175">Coiled coil</keyword>
<dbReference type="InterPro" id="IPR013092">
    <property type="entry name" value="Connexin_N"/>
</dbReference>
<keyword evidence="11 15" id="KW-0472">Membrane</keyword>
<comment type="function">
    <text evidence="1 12">One gap junction consists of a cluster of closely packed pairs of transmembrane channels, the connexons, through which materials of low MW diffuse from one cell to a neighboring cell.</text>
</comment>
<evidence type="ECO:0000256" key="14">
    <source>
        <dbReference type="SAM" id="MobiDB-lite"/>
    </source>
</evidence>
<feature type="transmembrane region" description="Helical" evidence="15">
    <location>
        <begin position="358"/>
        <end position="375"/>
    </location>
</feature>
<comment type="subcellular location">
    <subcellularLocation>
        <location evidence="2">Cell junction</location>
        <location evidence="2">Gap junction</location>
    </subcellularLocation>
    <subcellularLocation>
        <location evidence="3 12">Cell membrane</location>
        <topology evidence="3 12">Multi-pass membrane protein</topology>
    </subcellularLocation>
</comment>
<dbReference type="PANTHER" id="PTHR11984">
    <property type="entry name" value="CONNEXIN"/>
    <property type="match status" value="1"/>
</dbReference>
<dbReference type="InterPro" id="IPR000500">
    <property type="entry name" value="Connexin"/>
</dbReference>
<evidence type="ECO:0000256" key="6">
    <source>
        <dbReference type="ARBA" id="ARBA00022475"/>
    </source>
</evidence>
<name>A0A2G9RSI7_AQUCT</name>
<feature type="transmembrane region" description="Helical" evidence="15">
    <location>
        <begin position="542"/>
        <end position="567"/>
    </location>
</feature>
<evidence type="ECO:0000313" key="19">
    <source>
        <dbReference type="Proteomes" id="UP000228934"/>
    </source>
</evidence>
<dbReference type="EMBL" id="KV931308">
    <property type="protein sequence ID" value="PIO30879.1"/>
    <property type="molecule type" value="Genomic_DNA"/>
</dbReference>
<evidence type="ECO:0000259" key="16">
    <source>
        <dbReference type="SMART" id="SM00037"/>
    </source>
</evidence>
<dbReference type="PRINTS" id="PR00206">
    <property type="entry name" value="CONNEXIN"/>
</dbReference>
<feature type="region of interest" description="Disordered" evidence="14">
    <location>
        <begin position="659"/>
        <end position="686"/>
    </location>
</feature>
<evidence type="ECO:0000256" key="5">
    <source>
        <dbReference type="ARBA" id="ARBA00011455"/>
    </source>
</evidence>
<feature type="transmembrane region" description="Helical" evidence="15">
    <location>
        <begin position="487"/>
        <end position="510"/>
    </location>
</feature>
<evidence type="ECO:0000259" key="17">
    <source>
        <dbReference type="SMART" id="SM01089"/>
    </source>
</evidence>
<evidence type="ECO:0000256" key="4">
    <source>
        <dbReference type="ARBA" id="ARBA00006589"/>
    </source>
</evidence>
<comment type="subunit">
    <text evidence="5 12">A connexon is composed of a hexamer of connexins.</text>
</comment>